<proteinExistence type="predicted"/>
<protein>
    <submittedName>
        <fullName evidence="1">Uncharacterized protein</fullName>
    </submittedName>
</protein>
<comment type="caution">
    <text evidence="1">The sequence shown here is derived from an EMBL/GenBank/DDBJ whole genome shotgun (WGS) entry which is preliminary data.</text>
</comment>
<dbReference type="EMBL" id="JAVIZN010000002">
    <property type="protein sequence ID" value="MDR6208015.1"/>
    <property type="molecule type" value="Genomic_DNA"/>
</dbReference>
<sequence length="140" mass="15845">MRVEARIGADKMKRAAALHSTSQGNAHRVGADVIMLHQCVMPNMQLTPGLRAEHRLYNAQLCFGPKVDACGELDVTELFKHHLHAPSMASARDANRRRIGVHQRLVNQVNHWNNFNHEAFQSTQWLPLEVGPSLKRDRIV</sequence>
<evidence type="ECO:0000313" key="1">
    <source>
        <dbReference type="EMBL" id="MDR6208015.1"/>
    </source>
</evidence>
<organism evidence="1 2">
    <name type="scientific">Paraburkholderia graminis</name>
    <dbReference type="NCBI Taxonomy" id="60548"/>
    <lineage>
        <taxon>Bacteria</taxon>
        <taxon>Pseudomonadati</taxon>
        <taxon>Pseudomonadota</taxon>
        <taxon>Betaproteobacteria</taxon>
        <taxon>Burkholderiales</taxon>
        <taxon>Burkholderiaceae</taxon>
        <taxon>Paraburkholderia</taxon>
    </lineage>
</organism>
<gene>
    <name evidence="1" type="ORF">QF025_006735</name>
</gene>
<accession>A0ABD5CS01</accession>
<name>A0ABD5CS01_9BURK</name>
<reference evidence="1 2" key="1">
    <citation type="submission" date="2023-08" db="EMBL/GenBank/DDBJ databases">
        <title>Genome sequencing of plant associated microbes to promote plant fitness in Sorghum bicolor and Oryza sativa.</title>
        <authorList>
            <person name="Coleman-Derr D."/>
        </authorList>
    </citation>
    <scope>NUCLEOTIDE SEQUENCE [LARGE SCALE GENOMIC DNA]</scope>
    <source>
        <strain evidence="1 2">SLBN-33</strain>
    </source>
</reference>
<dbReference type="AlphaFoldDB" id="A0ABD5CS01"/>
<evidence type="ECO:0000313" key="2">
    <source>
        <dbReference type="Proteomes" id="UP001245184"/>
    </source>
</evidence>
<dbReference type="Proteomes" id="UP001245184">
    <property type="component" value="Unassembled WGS sequence"/>
</dbReference>